<evidence type="ECO:0000256" key="3">
    <source>
        <dbReference type="ARBA" id="ARBA00022946"/>
    </source>
</evidence>
<dbReference type="GO" id="GO:0005739">
    <property type="term" value="C:mitochondrion"/>
    <property type="evidence" value="ECO:0007669"/>
    <property type="project" value="UniProtKB-SubCell"/>
</dbReference>
<accession>V9L180</accession>
<evidence type="ECO:0000256" key="2">
    <source>
        <dbReference type="ARBA" id="ARBA00009116"/>
    </source>
</evidence>
<dbReference type="PANTHER" id="PTHR13126">
    <property type="entry name" value="CHAPERONE ATP11"/>
    <property type="match status" value="1"/>
</dbReference>
<name>V9L180_CALMI</name>
<dbReference type="GO" id="GO:0033615">
    <property type="term" value="P:mitochondrial proton-transporting ATP synthase complex assembly"/>
    <property type="evidence" value="ECO:0007669"/>
    <property type="project" value="TreeGrafter"/>
</dbReference>
<comment type="subcellular location">
    <subcellularLocation>
        <location evidence="1">Mitochondrion</location>
    </subcellularLocation>
</comment>
<protein>
    <submittedName>
        <fullName evidence="5 6">ATP synthase mitochondrial F1 complex assembly factor 1</fullName>
    </submittedName>
</protein>
<evidence type="ECO:0000313" key="6">
    <source>
        <dbReference type="Ensembl" id="ENSCMIP00000005452.1"/>
    </source>
</evidence>
<dbReference type="EMBL" id="JW872129">
    <property type="protein sequence ID" value="AFP04647.1"/>
    <property type="molecule type" value="mRNA"/>
</dbReference>
<keyword evidence="7" id="KW-1185">Reference proteome</keyword>
<reference evidence="7" key="2">
    <citation type="journal article" date="2007" name="PLoS Biol.">
        <title>Survey sequencing and comparative analysis of the elephant shark (Callorhinchus milii) genome.</title>
        <authorList>
            <person name="Venkatesh B."/>
            <person name="Kirkness E.F."/>
            <person name="Loh Y.H."/>
            <person name="Halpern A.L."/>
            <person name="Lee A.P."/>
            <person name="Johnson J."/>
            <person name="Dandona N."/>
            <person name="Viswanathan L.D."/>
            <person name="Tay A."/>
            <person name="Venter J.C."/>
            <person name="Strausberg R.L."/>
            <person name="Brenner S."/>
        </authorList>
    </citation>
    <scope>NUCLEOTIDE SEQUENCE [LARGE SCALE GENOMIC DNA]</scope>
</reference>
<evidence type="ECO:0000313" key="5">
    <source>
        <dbReference type="EMBL" id="AFP04647.1"/>
    </source>
</evidence>
<dbReference type="InterPro" id="IPR010591">
    <property type="entry name" value="ATP11"/>
</dbReference>
<keyword evidence="4" id="KW-0496">Mitochondrion</keyword>
<dbReference type="OrthoDB" id="16535at2759"/>
<dbReference type="CTD" id="64756"/>
<dbReference type="PANTHER" id="PTHR13126:SF0">
    <property type="entry name" value="ATP SYNTHASE MITOCHONDRIAL F1 COMPLEX ASSEMBLY FACTOR 1"/>
    <property type="match status" value="1"/>
</dbReference>
<proteinExistence type="evidence at transcript level"/>
<dbReference type="AlphaFoldDB" id="V9L180"/>
<dbReference type="GeneTree" id="ENSGT00390000012765"/>
<keyword evidence="3" id="KW-0809">Transit peptide</keyword>
<dbReference type="Ensembl" id="ENSCMIT00000005640.1">
    <property type="protein sequence ID" value="ENSCMIP00000005452.1"/>
    <property type="gene ID" value="ENSCMIG00000003162.1"/>
</dbReference>
<dbReference type="GeneID" id="103174603"/>
<organism evidence="5">
    <name type="scientific">Callorhinchus milii</name>
    <name type="common">Ghost shark</name>
    <dbReference type="NCBI Taxonomy" id="7868"/>
    <lineage>
        <taxon>Eukaryota</taxon>
        <taxon>Metazoa</taxon>
        <taxon>Chordata</taxon>
        <taxon>Craniata</taxon>
        <taxon>Vertebrata</taxon>
        <taxon>Chondrichthyes</taxon>
        <taxon>Holocephali</taxon>
        <taxon>Chimaeriformes</taxon>
        <taxon>Callorhinchidae</taxon>
        <taxon>Callorhinchus</taxon>
    </lineage>
</organism>
<dbReference type="STRING" id="7868.ENSCMIP00000005452"/>
<reference evidence="7" key="1">
    <citation type="journal article" date="2006" name="Science">
        <title>Ancient noncoding elements conserved in the human genome.</title>
        <authorList>
            <person name="Venkatesh B."/>
            <person name="Kirkness E.F."/>
            <person name="Loh Y.H."/>
            <person name="Halpern A.L."/>
            <person name="Lee A.P."/>
            <person name="Johnson J."/>
            <person name="Dandona N."/>
            <person name="Viswanathan L.D."/>
            <person name="Tay A."/>
            <person name="Venter J.C."/>
            <person name="Strausberg R.L."/>
            <person name="Brenner S."/>
        </authorList>
    </citation>
    <scope>NUCLEOTIDE SEQUENCE [LARGE SCALE GENOMIC DNA]</scope>
</reference>
<dbReference type="OMA" id="MFYYKTD"/>
<gene>
    <name evidence="6" type="primary">atpaf1</name>
</gene>
<evidence type="ECO:0000256" key="4">
    <source>
        <dbReference type="ARBA" id="ARBA00023128"/>
    </source>
</evidence>
<dbReference type="KEGG" id="cmk:103174603"/>
<reference evidence="6" key="4">
    <citation type="submission" date="2025-05" db="UniProtKB">
        <authorList>
            <consortium name="Ensembl"/>
        </authorList>
    </citation>
    <scope>IDENTIFICATION</scope>
</reference>
<reference evidence="5 7" key="3">
    <citation type="journal article" date="2014" name="Nature">
        <title>Elephant shark genome provides unique insights into gnathostome evolution.</title>
        <authorList>
            <consortium name="International Elephant Shark Genome Sequencing Consortium"/>
            <person name="Venkatesh B."/>
            <person name="Lee A.P."/>
            <person name="Ravi V."/>
            <person name="Maurya A.K."/>
            <person name="Lian M.M."/>
            <person name="Swann J.B."/>
            <person name="Ohta Y."/>
            <person name="Flajnik M.F."/>
            <person name="Sutoh Y."/>
            <person name="Kasahara M."/>
            <person name="Hoon S."/>
            <person name="Gangu V."/>
            <person name="Roy S.W."/>
            <person name="Irimia M."/>
            <person name="Korzh V."/>
            <person name="Kondrychyn I."/>
            <person name="Lim Z.W."/>
            <person name="Tay B.H."/>
            <person name="Tohari S."/>
            <person name="Kong K.W."/>
            <person name="Ho S."/>
            <person name="Lorente-Galdos B."/>
            <person name="Quilez J."/>
            <person name="Marques-Bonet T."/>
            <person name="Raney B.J."/>
            <person name="Ingham P.W."/>
            <person name="Tay A."/>
            <person name="Hillier L.W."/>
            <person name="Minx P."/>
            <person name="Boehm T."/>
            <person name="Wilson R.K."/>
            <person name="Brenner S."/>
            <person name="Warren W.C."/>
        </authorList>
    </citation>
    <scope>NUCLEOTIDE SEQUENCE</scope>
    <source>
        <tissue evidence="5">Kidney</tissue>
    </source>
</reference>
<dbReference type="Proteomes" id="UP000314986">
    <property type="component" value="Unassembled WGS sequence"/>
</dbReference>
<evidence type="ECO:0000313" key="7">
    <source>
        <dbReference type="Proteomes" id="UP000314986"/>
    </source>
</evidence>
<evidence type="ECO:0000256" key="1">
    <source>
        <dbReference type="ARBA" id="ARBA00004173"/>
    </source>
</evidence>
<comment type="similarity">
    <text evidence="2">Belongs to the ATP11 family.</text>
</comment>
<dbReference type="Pfam" id="PF06644">
    <property type="entry name" value="ATP11"/>
    <property type="match status" value="1"/>
</dbReference>
<sequence length="319" mass="36256">MWTGDDKMAAVRELSCLCNRVLAVRSRCHLPLGLGLVSSQRRTFSISAAVTGARDSQELENNPYYSKYQARLRELRRTRPDDYEARVAKKEEMKRQPLGYSKQAEFIKQIEQESKGFGKMAQGNGSGQGHFTKDKTLHSILNLDMIKEKTPSEINQIWNQYFAQKNTISAVIPGAKFDLMRSRGQNCPTFLYALPREAGYEFFVGQWSGTQLHFSSLINIQSLGQNAPSQLIIYHYPELQKEKDIVLLTAEIDTQFLGTHEAQCLANQAELFYGTDCQEIFNLVKTFNHKPNEFKHTSVIAEIERLGFGGMILKQNSEA</sequence>